<dbReference type="AlphaFoldDB" id="A0A0R3QHW7"/>
<evidence type="ECO:0000313" key="3">
    <source>
        <dbReference type="WBParaSite" id="BTMF_0000598801-mRNA-1"/>
    </source>
</evidence>
<dbReference type="WBParaSite" id="BTMF_0000598801-mRNA-1">
    <property type="protein sequence ID" value="BTMF_0000598801-mRNA-1"/>
    <property type="gene ID" value="BTMF_0000598801"/>
</dbReference>
<dbReference type="Proteomes" id="UP000280834">
    <property type="component" value="Unassembled WGS sequence"/>
</dbReference>
<evidence type="ECO:0000313" key="2">
    <source>
        <dbReference type="Proteomes" id="UP000280834"/>
    </source>
</evidence>
<protein>
    <submittedName>
        <fullName evidence="3">CBS domain-containing protein</fullName>
    </submittedName>
</protein>
<dbReference type="EMBL" id="UZAG01005552">
    <property type="protein sequence ID" value="VDO17875.1"/>
    <property type="molecule type" value="Genomic_DNA"/>
</dbReference>
<keyword evidence="2" id="KW-1185">Reference proteome</keyword>
<accession>A0A0R3QHW7</accession>
<reference evidence="1 2" key="2">
    <citation type="submission" date="2018-11" db="EMBL/GenBank/DDBJ databases">
        <authorList>
            <consortium name="Pathogen Informatics"/>
        </authorList>
    </citation>
    <scope>NUCLEOTIDE SEQUENCE [LARGE SCALE GENOMIC DNA]</scope>
</reference>
<evidence type="ECO:0000313" key="1">
    <source>
        <dbReference type="EMBL" id="VDO17875.1"/>
    </source>
</evidence>
<proteinExistence type="predicted"/>
<gene>
    <name evidence="1" type="ORF">BTMF_LOCUS5249</name>
</gene>
<sequence length="45" mass="4895">MIRCEEWSMMGCDLGTVSIDDALAKLTDSLLIYPIKVGADETMTG</sequence>
<reference evidence="3" key="1">
    <citation type="submission" date="2017-02" db="UniProtKB">
        <authorList>
            <consortium name="WormBaseParasite"/>
        </authorList>
    </citation>
    <scope>IDENTIFICATION</scope>
</reference>
<name>A0A0R3QHW7_9BILA</name>
<organism evidence="3">
    <name type="scientific">Brugia timori</name>
    <dbReference type="NCBI Taxonomy" id="42155"/>
    <lineage>
        <taxon>Eukaryota</taxon>
        <taxon>Metazoa</taxon>
        <taxon>Ecdysozoa</taxon>
        <taxon>Nematoda</taxon>
        <taxon>Chromadorea</taxon>
        <taxon>Rhabditida</taxon>
        <taxon>Spirurina</taxon>
        <taxon>Spiruromorpha</taxon>
        <taxon>Filarioidea</taxon>
        <taxon>Onchocercidae</taxon>
        <taxon>Brugia</taxon>
    </lineage>
</organism>